<protein>
    <recommendedName>
        <fullName evidence="11">Mitochondrial carrier</fullName>
    </recommendedName>
</protein>
<dbReference type="EMBL" id="BPQB01000046">
    <property type="protein sequence ID" value="GJE95174.1"/>
    <property type="molecule type" value="Genomic_DNA"/>
</dbReference>
<keyword evidence="8" id="KW-0472">Membrane</keyword>
<keyword evidence="6" id="KW-1133">Transmembrane helix</keyword>
<reference evidence="9 10" key="1">
    <citation type="submission" date="2021-08" db="EMBL/GenBank/DDBJ databases">
        <title>Draft Genome Sequence of Phanerochaete sordida strain YK-624.</title>
        <authorList>
            <person name="Mori T."/>
            <person name="Dohra H."/>
            <person name="Suzuki T."/>
            <person name="Kawagishi H."/>
            <person name="Hirai H."/>
        </authorList>
    </citation>
    <scope>NUCLEOTIDE SEQUENCE [LARGE SCALE GENOMIC DNA]</scope>
    <source>
        <strain evidence="9 10">YK-624</strain>
    </source>
</reference>
<dbReference type="GO" id="GO:1990575">
    <property type="term" value="P:mitochondrial L-ornithine transmembrane transport"/>
    <property type="evidence" value="ECO:0007669"/>
    <property type="project" value="TreeGrafter"/>
</dbReference>
<evidence type="ECO:0000256" key="1">
    <source>
        <dbReference type="ARBA" id="ARBA00004225"/>
    </source>
</evidence>
<evidence type="ECO:0000313" key="10">
    <source>
        <dbReference type="Proteomes" id="UP000703269"/>
    </source>
</evidence>
<gene>
    <name evidence="9" type="ORF">PsYK624_113550</name>
</gene>
<dbReference type="InterPro" id="IPR050567">
    <property type="entry name" value="Mitochondrial_Carrier"/>
</dbReference>
<dbReference type="OrthoDB" id="3364892at2759"/>
<comment type="caution">
    <text evidence="9">The sequence shown here is derived from an EMBL/GenBank/DDBJ whole genome shotgun (WGS) entry which is preliminary data.</text>
</comment>
<keyword evidence="5" id="KW-0677">Repeat</keyword>
<evidence type="ECO:0000256" key="6">
    <source>
        <dbReference type="ARBA" id="ARBA00022989"/>
    </source>
</evidence>
<dbReference type="SUPFAM" id="SSF103506">
    <property type="entry name" value="Mitochondrial carrier"/>
    <property type="match status" value="1"/>
</dbReference>
<dbReference type="GO" id="GO:0031966">
    <property type="term" value="C:mitochondrial membrane"/>
    <property type="evidence" value="ECO:0007669"/>
    <property type="project" value="UniProtKB-SubCell"/>
</dbReference>
<dbReference type="AlphaFoldDB" id="A0A9P3GJ31"/>
<evidence type="ECO:0000313" key="9">
    <source>
        <dbReference type="EMBL" id="GJE95174.1"/>
    </source>
</evidence>
<evidence type="ECO:0000256" key="5">
    <source>
        <dbReference type="ARBA" id="ARBA00022737"/>
    </source>
</evidence>
<evidence type="ECO:0000256" key="3">
    <source>
        <dbReference type="ARBA" id="ARBA00022448"/>
    </source>
</evidence>
<evidence type="ECO:0000256" key="8">
    <source>
        <dbReference type="ARBA" id="ARBA00023136"/>
    </source>
</evidence>
<keyword evidence="10" id="KW-1185">Reference proteome</keyword>
<dbReference type="PANTHER" id="PTHR45624">
    <property type="entry name" value="MITOCHONDRIAL BASIC AMINO ACIDS TRANSPORTER-RELATED"/>
    <property type="match status" value="1"/>
</dbReference>
<evidence type="ECO:0008006" key="11">
    <source>
        <dbReference type="Google" id="ProtNLM"/>
    </source>
</evidence>
<proteinExistence type="inferred from homology"/>
<name>A0A9P3GJ31_9APHY</name>
<evidence type="ECO:0000256" key="2">
    <source>
        <dbReference type="ARBA" id="ARBA00006375"/>
    </source>
</evidence>
<organism evidence="9 10">
    <name type="scientific">Phanerochaete sordida</name>
    <dbReference type="NCBI Taxonomy" id="48140"/>
    <lineage>
        <taxon>Eukaryota</taxon>
        <taxon>Fungi</taxon>
        <taxon>Dikarya</taxon>
        <taxon>Basidiomycota</taxon>
        <taxon>Agaricomycotina</taxon>
        <taxon>Agaricomycetes</taxon>
        <taxon>Polyporales</taxon>
        <taxon>Phanerochaetaceae</taxon>
        <taxon>Phanerochaete</taxon>
    </lineage>
</organism>
<dbReference type="InterPro" id="IPR023395">
    <property type="entry name" value="MCP_dom_sf"/>
</dbReference>
<dbReference type="GO" id="GO:0000064">
    <property type="term" value="F:L-ornithine transmembrane transporter activity"/>
    <property type="evidence" value="ECO:0007669"/>
    <property type="project" value="TreeGrafter"/>
</dbReference>
<dbReference type="Gene3D" id="1.50.40.10">
    <property type="entry name" value="Mitochondrial carrier domain"/>
    <property type="match status" value="1"/>
</dbReference>
<keyword evidence="3" id="KW-0813">Transport</keyword>
<keyword evidence="7" id="KW-0496">Mitochondrion</keyword>
<evidence type="ECO:0000256" key="7">
    <source>
        <dbReference type="ARBA" id="ARBA00023128"/>
    </source>
</evidence>
<dbReference type="PANTHER" id="PTHR45624:SF52">
    <property type="entry name" value="MITOCHONDRIAL CARRIER"/>
    <property type="match status" value="1"/>
</dbReference>
<accession>A0A9P3GJ31</accession>
<evidence type="ECO:0000256" key="4">
    <source>
        <dbReference type="ARBA" id="ARBA00022692"/>
    </source>
</evidence>
<dbReference type="Proteomes" id="UP000703269">
    <property type="component" value="Unassembled WGS sequence"/>
</dbReference>
<keyword evidence="4" id="KW-0812">Transmembrane</keyword>
<comment type="similarity">
    <text evidence="2">Belongs to the mitochondrial carrier (TC 2.A.29) family.</text>
</comment>
<sequence>MRHLVKQQGLSVIAKHFIPPMMVNLVLGSVLWTTYSEAATFLEPHIDSPIPLAAASGALAGAAQALLAAPAENVRFVLEGGSAATGWSYAWKEVFRGTSGAQTLSKRDELHQAREVREWMREVSDMAGRGWHGWKWGVAKDACGFAVFFTVFETTRRLAVAAKASTQRRLQHAHRRAALTRNAPRVAHALTLVMGGAVAGLAYELACRPWDVARHAVHVGRVLGARAGAPAAGVLLQKLRDDGVAAFFRPAVVHEHAPHASPAQRRLHALGRTLGRVGPWGIGFLAWEAFGPGLS</sequence>
<comment type="subcellular location">
    <subcellularLocation>
        <location evidence="1">Mitochondrion membrane</location>
        <topology evidence="1">Multi-pass membrane protein</topology>
    </subcellularLocation>
</comment>